<dbReference type="PANTHER" id="PTHR22814:SF356">
    <property type="entry name" value="HEAVY METAL-ASSOCIATED ISOPRENYLATED PLANT PROTEIN 20"/>
    <property type="match status" value="1"/>
</dbReference>
<keyword evidence="2" id="KW-0479">Metal-binding</keyword>
<evidence type="ECO:0000259" key="4">
    <source>
        <dbReference type="PROSITE" id="PS50846"/>
    </source>
</evidence>
<dbReference type="AlphaFoldDB" id="A0A2Z7A9U2"/>
<dbReference type="Pfam" id="PF00403">
    <property type="entry name" value="HMA"/>
    <property type="match status" value="1"/>
</dbReference>
<comment type="subcellular location">
    <subcellularLocation>
        <location evidence="1">Membrane</location>
        <topology evidence="1">Peripheral membrane protein</topology>
    </subcellularLocation>
</comment>
<reference evidence="5 6" key="1">
    <citation type="journal article" date="2015" name="Proc. Natl. Acad. Sci. U.S.A.">
        <title>The resurrection genome of Boea hygrometrica: A blueprint for survival of dehydration.</title>
        <authorList>
            <person name="Xiao L."/>
            <person name="Yang G."/>
            <person name="Zhang L."/>
            <person name="Yang X."/>
            <person name="Zhao S."/>
            <person name="Ji Z."/>
            <person name="Zhou Q."/>
            <person name="Hu M."/>
            <person name="Wang Y."/>
            <person name="Chen M."/>
            <person name="Xu Y."/>
            <person name="Jin H."/>
            <person name="Xiao X."/>
            <person name="Hu G."/>
            <person name="Bao F."/>
            <person name="Hu Y."/>
            <person name="Wan P."/>
            <person name="Li L."/>
            <person name="Deng X."/>
            <person name="Kuang T."/>
            <person name="Xiang C."/>
            <person name="Zhu J.K."/>
            <person name="Oliver M.J."/>
            <person name="He Y."/>
        </authorList>
    </citation>
    <scope>NUCLEOTIDE SEQUENCE [LARGE SCALE GENOMIC DNA]</scope>
    <source>
        <strain evidence="6">cv. XS01</strain>
    </source>
</reference>
<sequence length="212" mass="23770">MDCEGCERRVKNAVSSMKGAKSVEVSRKESRVTVSGNVEPSKVLKRVRKTGKAAEMWPYVKYDLTYYPYAAGAYDKKAPPGYVVENQLLVENQQVVENQLLVANQQLAIQRRKGSSDANQQLAIQRRKGSSDANQQLANQRRKFSSDANQQLAIQRRKGSSDPNQQLAIQRRKGSSDPNQQLAIQRRKFSSDANSAVGHSATKIQQRRKFSS</sequence>
<dbReference type="GO" id="GO:0009626">
    <property type="term" value="P:plant-type hypersensitive response"/>
    <property type="evidence" value="ECO:0007669"/>
    <property type="project" value="UniProtKB-KW"/>
</dbReference>
<dbReference type="PANTHER" id="PTHR22814">
    <property type="entry name" value="COPPER TRANSPORT PROTEIN ATOX1-RELATED"/>
    <property type="match status" value="1"/>
</dbReference>
<dbReference type="OrthoDB" id="666972at2759"/>
<name>A0A2Z7A9U2_9LAMI</name>
<dbReference type="GO" id="GO:0046872">
    <property type="term" value="F:metal ion binding"/>
    <property type="evidence" value="ECO:0007669"/>
    <property type="project" value="UniProtKB-KW"/>
</dbReference>
<dbReference type="GO" id="GO:0016020">
    <property type="term" value="C:membrane"/>
    <property type="evidence" value="ECO:0007669"/>
    <property type="project" value="UniProtKB-SubCell"/>
</dbReference>
<dbReference type="CDD" id="cd00371">
    <property type="entry name" value="HMA"/>
    <property type="match status" value="1"/>
</dbReference>
<dbReference type="PROSITE" id="PS50846">
    <property type="entry name" value="HMA_2"/>
    <property type="match status" value="1"/>
</dbReference>
<dbReference type="Proteomes" id="UP000250235">
    <property type="component" value="Unassembled WGS sequence"/>
</dbReference>
<evidence type="ECO:0000313" key="5">
    <source>
        <dbReference type="EMBL" id="KZV18498.1"/>
    </source>
</evidence>
<evidence type="ECO:0000256" key="3">
    <source>
        <dbReference type="SAM" id="MobiDB-lite"/>
    </source>
</evidence>
<dbReference type="Gene3D" id="3.30.70.100">
    <property type="match status" value="1"/>
</dbReference>
<gene>
    <name evidence="5" type="ORF">F511_25344</name>
</gene>
<evidence type="ECO:0000256" key="2">
    <source>
        <dbReference type="ARBA" id="ARBA00022723"/>
    </source>
</evidence>
<evidence type="ECO:0000313" key="6">
    <source>
        <dbReference type="Proteomes" id="UP000250235"/>
    </source>
</evidence>
<feature type="region of interest" description="Disordered" evidence="3">
    <location>
        <begin position="155"/>
        <end position="212"/>
    </location>
</feature>
<proteinExistence type="predicted"/>
<evidence type="ECO:0000256" key="1">
    <source>
        <dbReference type="ARBA" id="ARBA00004170"/>
    </source>
</evidence>
<dbReference type="SUPFAM" id="SSF55008">
    <property type="entry name" value="HMA, heavy metal-associated domain"/>
    <property type="match status" value="1"/>
</dbReference>
<feature type="domain" description="HMA" evidence="4">
    <location>
        <begin position="1"/>
        <end position="55"/>
    </location>
</feature>
<accession>A0A2Z7A9U2</accession>
<dbReference type="EMBL" id="KV017450">
    <property type="protein sequence ID" value="KZV18498.1"/>
    <property type="molecule type" value="Genomic_DNA"/>
</dbReference>
<dbReference type="InterPro" id="IPR036163">
    <property type="entry name" value="HMA_dom_sf"/>
</dbReference>
<protein>
    <submittedName>
        <fullName evidence="5">Heavy-metal-associated domain-containing family protein</fullName>
    </submittedName>
</protein>
<keyword evidence="6" id="KW-1185">Reference proteome</keyword>
<organism evidence="5 6">
    <name type="scientific">Dorcoceras hygrometricum</name>
    <dbReference type="NCBI Taxonomy" id="472368"/>
    <lineage>
        <taxon>Eukaryota</taxon>
        <taxon>Viridiplantae</taxon>
        <taxon>Streptophyta</taxon>
        <taxon>Embryophyta</taxon>
        <taxon>Tracheophyta</taxon>
        <taxon>Spermatophyta</taxon>
        <taxon>Magnoliopsida</taxon>
        <taxon>eudicotyledons</taxon>
        <taxon>Gunneridae</taxon>
        <taxon>Pentapetalae</taxon>
        <taxon>asterids</taxon>
        <taxon>lamiids</taxon>
        <taxon>Lamiales</taxon>
        <taxon>Gesneriaceae</taxon>
        <taxon>Didymocarpoideae</taxon>
        <taxon>Trichosporeae</taxon>
        <taxon>Loxocarpinae</taxon>
        <taxon>Dorcoceras</taxon>
    </lineage>
</organism>
<dbReference type="InterPro" id="IPR006121">
    <property type="entry name" value="HMA_dom"/>
</dbReference>